<reference evidence="3" key="1">
    <citation type="journal article" date="2020" name="Mol. Plant Microbe">
        <title>Rhizobial microsymbionts of the narrowly endemic Oxytropis species growing in Kamchatka are characterized by significant genetic diversity and possess a set of genes that are associated with T3SS and T6SS secretion systems and can affect the development of symbiosis.</title>
        <authorList>
            <person name="Safronova V."/>
            <person name="Guro P."/>
            <person name="Sazanova A."/>
            <person name="Kuznetsova I."/>
            <person name="Belimov A."/>
            <person name="Yakubov V."/>
            <person name="Chirak E."/>
            <person name="Afonin A."/>
            <person name="Gogolev Y."/>
            <person name="Andronov E."/>
            <person name="Tikhonovich I."/>
        </authorList>
    </citation>
    <scope>NUCLEOTIDE SEQUENCE [LARGE SCALE GENOMIC DNA]</scope>
    <source>
        <strain evidence="3">583</strain>
    </source>
</reference>
<protein>
    <submittedName>
        <fullName evidence="2">Uncharacterized protein</fullName>
    </submittedName>
</protein>
<proteinExistence type="predicted"/>
<evidence type="ECO:0000313" key="3">
    <source>
        <dbReference type="Proteomes" id="UP000515465"/>
    </source>
</evidence>
<evidence type="ECO:0000256" key="1">
    <source>
        <dbReference type="SAM" id="MobiDB-lite"/>
    </source>
</evidence>
<gene>
    <name evidence="2" type="ORF">HB778_01110</name>
</gene>
<name>A0A7G6SL44_9HYPH</name>
<feature type="compositionally biased region" description="Polar residues" evidence="1">
    <location>
        <begin position="71"/>
        <end position="86"/>
    </location>
</feature>
<dbReference type="AlphaFoldDB" id="A0A7G6SL44"/>
<organism evidence="2 3">
    <name type="scientific">Mesorhizobium huakuii</name>
    <dbReference type="NCBI Taxonomy" id="28104"/>
    <lineage>
        <taxon>Bacteria</taxon>
        <taxon>Pseudomonadati</taxon>
        <taxon>Pseudomonadota</taxon>
        <taxon>Alphaproteobacteria</taxon>
        <taxon>Hyphomicrobiales</taxon>
        <taxon>Phyllobacteriaceae</taxon>
        <taxon>Mesorhizobium</taxon>
    </lineage>
</organism>
<dbReference type="EMBL" id="CP050296">
    <property type="protein sequence ID" value="QND55226.1"/>
    <property type="molecule type" value="Genomic_DNA"/>
</dbReference>
<evidence type="ECO:0000313" key="2">
    <source>
        <dbReference type="EMBL" id="QND55226.1"/>
    </source>
</evidence>
<sequence>MTVVPVLITNCQVSEKPKNGPLTAQTTMIRQQPAKVSGMPAMWATRLAILVKKLFHLSRSLNGCRDEKQPATVSGSHGRQIRQAQLDTRKARI</sequence>
<accession>A0A7G6SL44</accession>
<feature type="region of interest" description="Disordered" evidence="1">
    <location>
        <begin position="66"/>
        <end position="93"/>
    </location>
</feature>
<dbReference type="Proteomes" id="UP000515465">
    <property type="component" value="Chromosome"/>
</dbReference>
<dbReference type="RefSeq" id="WP_183465331.1">
    <property type="nucleotide sequence ID" value="NZ_CP050296.1"/>
</dbReference>